<sequence>MKLLLVCLICIVGPVLCLRYGYVSTCIEPGLKCESCSKLIFCVGNGGDTNLQKIDLKTCNNTQGQYCSVGHGGCATDHRVCDIFGMQDINCQDEGLFPDPFDCTSYHNCISDQNGGFKDFRYSCRLGLAYDPLSTICRLKRSDRVCTESPVPKCEKPLQMGALIENPTIYYICVDSGEGLYPRLYRCSNGLMFDAINAQCVESLPTTTPKPKVEFKCTKSGVFPDPYDCHSYYVCDNDLRSSHKTCRVGFYFDQKINLCALGFC</sequence>
<dbReference type="RefSeq" id="XP_026683820.1">
    <property type="nucleotide sequence ID" value="XM_026828019.1"/>
</dbReference>
<evidence type="ECO:0000313" key="9">
    <source>
        <dbReference type="RefSeq" id="XP_026683820.1"/>
    </source>
</evidence>
<dbReference type="InterPro" id="IPR036508">
    <property type="entry name" value="Chitin-bd_dom_sf"/>
</dbReference>
<accession>A0A1S3DCW9</accession>
<evidence type="ECO:0000313" key="3">
    <source>
        <dbReference type="Proteomes" id="UP000079169"/>
    </source>
</evidence>
<evidence type="ECO:0000256" key="1">
    <source>
        <dbReference type="SAM" id="SignalP"/>
    </source>
</evidence>
<gene>
    <name evidence="4 5 6 7 8 9" type="primary">LOC103515273</name>
</gene>
<dbReference type="SMART" id="SM00494">
    <property type="entry name" value="ChtBD2"/>
    <property type="match status" value="3"/>
</dbReference>
<reference evidence="4 5" key="1">
    <citation type="submission" date="2023-09" db="UniProtKB">
        <authorList>
            <consortium name="RefSeq"/>
        </authorList>
    </citation>
    <scope>IDENTIFICATION</scope>
</reference>
<dbReference type="OMA" id="DCTKYHV"/>
<feature type="domain" description="Chitin-binding type-2" evidence="2">
    <location>
        <begin position="214"/>
        <end position="259"/>
    </location>
</feature>
<dbReference type="RefSeq" id="XP_026683819.1">
    <property type="nucleotide sequence ID" value="XM_026828018.1"/>
</dbReference>
<dbReference type="RefSeq" id="XP_026683818.1">
    <property type="nucleotide sequence ID" value="XM_026828017.1"/>
</dbReference>
<dbReference type="GO" id="GO:0005576">
    <property type="term" value="C:extracellular region"/>
    <property type="evidence" value="ECO:0007669"/>
    <property type="project" value="InterPro"/>
</dbReference>
<name>A0A1S3DCW9_DIACI</name>
<dbReference type="RefSeq" id="XP_026683817.1">
    <property type="nucleotide sequence ID" value="XM_026828016.1"/>
</dbReference>
<protein>
    <submittedName>
        <fullName evidence="4 6">Uncharacterized protein LOC103515273 isoform X1</fullName>
    </submittedName>
    <submittedName>
        <fullName evidence="7">Uncharacterized protein LOC103515273 isoform X2</fullName>
    </submittedName>
    <submittedName>
        <fullName evidence="5 9">Uncharacterized protein LOC103515273 isoform X3</fullName>
    </submittedName>
    <submittedName>
        <fullName evidence="8">Uncharacterized protein LOC103515273 isoform X4</fullName>
    </submittedName>
</protein>
<feature type="domain" description="Chitin-binding type-2" evidence="2">
    <location>
        <begin position="88"/>
        <end position="148"/>
    </location>
</feature>
<dbReference type="KEGG" id="dci:103515273"/>
<evidence type="ECO:0000313" key="6">
    <source>
        <dbReference type="RefSeq" id="XP_026683817.1"/>
    </source>
</evidence>
<keyword evidence="3" id="KW-1185">Reference proteome</keyword>
<evidence type="ECO:0000313" key="5">
    <source>
        <dbReference type="RefSeq" id="XP_008478427.1"/>
    </source>
</evidence>
<dbReference type="RefSeq" id="XP_008478427.1">
    <property type="nucleotide sequence ID" value="XM_008480205.3"/>
</dbReference>
<feature type="chain" id="PRO_5010479150" evidence="1">
    <location>
        <begin position="18"/>
        <end position="264"/>
    </location>
</feature>
<dbReference type="PROSITE" id="PS50940">
    <property type="entry name" value="CHIT_BIND_II"/>
    <property type="match status" value="2"/>
</dbReference>
<dbReference type="Proteomes" id="UP000079169">
    <property type="component" value="Unplaced"/>
</dbReference>
<dbReference type="Pfam" id="PF01607">
    <property type="entry name" value="CBM_14"/>
    <property type="match status" value="2"/>
</dbReference>
<dbReference type="SUPFAM" id="SSF57625">
    <property type="entry name" value="Invertebrate chitin-binding proteins"/>
    <property type="match status" value="3"/>
</dbReference>
<dbReference type="AlphaFoldDB" id="A0A1S3DCW9"/>
<keyword evidence="1" id="KW-0732">Signal</keyword>
<organism evidence="5">
    <name type="scientific">Diaphorina citri</name>
    <name type="common">Asian citrus psyllid</name>
    <dbReference type="NCBI Taxonomy" id="121845"/>
    <lineage>
        <taxon>Eukaryota</taxon>
        <taxon>Metazoa</taxon>
        <taxon>Ecdysozoa</taxon>
        <taxon>Arthropoda</taxon>
        <taxon>Hexapoda</taxon>
        <taxon>Insecta</taxon>
        <taxon>Pterygota</taxon>
        <taxon>Neoptera</taxon>
        <taxon>Paraneoptera</taxon>
        <taxon>Hemiptera</taxon>
        <taxon>Sternorrhyncha</taxon>
        <taxon>Psylloidea</taxon>
        <taxon>Psyllidae</taxon>
        <taxon>Diaphorininae</taxon>
        <taxon>Diaphorina</taxon>
    </lineage>
</organism>
<evidence type="ECO:0000313" key="8">
    <source>
        <dbReference type="RefSeq" id="XP_026683819.1"/>
    </source>
</evidence>
<feature type="signal peptide" evidence="1">
    <location>
        <begin position="1"/>
        <end position="17"/>
    </location>
</feature>
<dbReference type="InterPro" id="IPR002557">
    <property type="entry name" value="Chitin-bd_dom"/>
</dbReference>
<proteinExistence type="predicted"/>
<evidence type="ECO:0000313" key="4">
    <source>
        <dbReference type="RefSeq" id="XP_008478426.1"/>
    </source>
</evidence>
<dbReference type="Gene3D" id="2.170.140.10">
    <property type="entry name" value="Chitin binding domain"/>
    <property type="match status" value="2"/>
</dbReference>
<dbReference type="RefSeq" id="XP_008478426.1">
    <property type="nucleotide sequence ID" value="XM_008480204.3"/>
</dbReference>
<dbReference type="PaxDb" id="121845-A0A1S3DCW9"/>
<evidence type="ECO:0000313" key="7">
    <source>
        <dbReference type="RefSeq" id="XP_026683818.1"/>
    </source>
</evidence>
<dbReference type="GeneID" id="103515273"/>
<dbReference type="GO" id="GO:0008061">
    <property type="term" value="F:chitin binding"/>
    <property type="evidence" value="ECO:0007669"/>
    <property type="project" value="InterPro"/>
</dbReference>
<evidence type="ECO:0000259" key="2">
    <source>
        <dbReference type="PROSITE" id="PS50940"/>
    </source>
</evidence>